<keyword evidence="5" id="KW-1133">Transmembrane helix</keyword>
<evidence type="ECO:0000256" key="3">
    <source>
        <dbReference type="ARBA" id="ARBA00022475"/>
    </source>
</evidence>
<dbReference type="OrthoDB" id="6194196at2"/>
<evidence type="ECO:0000259" key="8">
    <source>
        <dbReference type="Pfam" id="PF03872"/>
    </source>
</evidence>
<dbReference type="InterPro" id="IPR005573">
    <property type="entry name" value="Anti-sigma_E_RseA_C"/>
</dbReference>
<dbReference type="Gene3D" id="1.10.10.880">
    <property type="entry name" value="Anti sigma-E protein RseA, N-terminal domain"/>
    <property type="match status" value="1"/>
</dbReference>
<keyword evidence="11" id="KW-1185">Reference proteome</keyword>
<evidence type="ECO:0000259" key="9">
    <source>
        <dbReference type="Pfam" id="PF03873"/>
    </source>
</evidence>
<evidence type="ECO:0000313" key="11">
    <source>
        <dbReference type="Proteomes" id="UP000033452"/>
    </source>
</evidence>
<dbReference type="InterPro" id="IPR005572">
    <property type="entry name" value="Anti-sigma_E_RseA_N"/>
</dbReference>
<proteinExistence type="inferred from homology"/>
<dbReference type="InterPro" id="IPR026279">
    <property type="entry name" value="RseA"/>
</dbReference>
<evidence type="ECO:0000256" key="5">
    <source>
        <dbReference type="ARBA" id="ARBA00022989"/>
    </source>
</evidence>
<name>A0A0F4QFT5_9GAMM</name>
<comment type="similarity">
    <text evidence="2 7">Belongs to the RseA family.</text>
</comment>
<comment type="subunit">
    <text evidence="7">Interacts 1:1 with ECF RNA polymerase sigma-E (RpoE); this inhibits the interaction of sigma-E with the RNA polymerase catalytic core and leads to a decreased expression of sigma-E-regulated genes. Interacts with RseB.</text>
</comment>
<comment type="caution">
    <text evidence="10">The sequence shown here is derived from an EMBL/GenBank/DDBJ whole genome shotgun (WGS) entry which is preliminary data.</text>
</comment>
<evidence type="ECO:0000313" key="10">
    <source>
        <dbReference type="EMBL" id="KJZ06179.1"/>
    </source>
</evidence>
<dbReference type="EMBL" id="JXYA01000054">
    <property type="protein sequence ID" value="KJZ06179.1"/>
    <property type="molecule type" value="Genomic_DNA"/>
</dbReference>
<keyword evidence="3 7" id="KW-1003">Cell membrane</keyword>
<dbReference type="Pfam" id="PF03873">
    <property type="entry name" value="RseA_C"/>
    <property type="match status" value="1"/>
</dbReference>
<feature type="domain" description="Anti sigma-E protein RseA N-terminal" evidence="8">
    <location>
        <begin position="21"/>
        <end position="87"/>
    </location>
</feature>
<dbReference type="GO" id="GO:0016989">
    <property type="term" value="F:sigma factor antagonist activity"/>
    <property type="evidence" value="ECO:0007669"/>
    <property type="project" value="InterPro"/>
</dbReference>
<reference evidence="10 11" key="1">
    <citation type="journal article" date="2015" name="BMC Genomics">
        <title>Genome mining reveals unlocked bioactive potential of marine Gram-negative bacteria.</title>
        <authorList>
            <person name="Machado H."/>
            <person name="Sonnenschein E.C."/>
            <person name="Melchiorsen J."/>
            <person name="Gram L."/>
        </authorList>
    </citation>
    <scope>NUCLEOTIDE SEQUENCE [LARGE SCALE GENOMIC DNA]</scope>
    <source>
        <strain evidence="10 11">S2471</strain>
    </source>
</reference>
<dbReference type="AlphaFoldDB" id="A0A0F4QFT5"/>
<evidence type="ECO:0000256" key="2">
    <source>
        <dbReference type="ARBA" id="ARBA00005837"/>
    </source>
</evidence>
<dbReference type="Proteomes" id="UP000033452">
    <property type="component" value="Unassembled WGS sequence"/>
</dbReference>
<dbReference type="Pfam" id="PF03872">
    <property type="entry name" value="RseA_N"/>
    <property type="match status" value="1"/>
</dbReference>
<sequence length="199" mass="21420">MTQSNFNVKDGQVTSSILDAEQALDNASQAQFDADKFARYALIGDAMRSQQNQAPCIDITASIADALADEATYGEQVSQQQPQKAPQEDNVVTLSNWRKPLAQVAIAASVSLVAVLGVSNYSPQEQANGDFPVLQSTPVTGSVSPVSLSSEPALESAEKGLRELQQQRIGALVLEHQRQSRMAHALAQQAQQEKEEQAK</sequence>
<evidence type="ECO:0000256" key="6">
    <source>
        <dbReference type="ARBA" id="ARBA00023136"/>
    </source>
</evidence>
<keyword evidence="4" id="KW-0812">Transmembrane</keyword>
<dbReference type="InterPro" id="IPR036147">
    <property type="entry name" value="Anti-sigma_E_RseA_N_sf"/>
</dbReference>
<dbReference type="GO" id="GO:0005886">
    <property type="term" value="C:plasma membrane"/>
    <property type="evidence" value="ECO:0007669"/>
    <property type="project" value="UniProtKB-SubCell"/>
</dbReference>
<comment type="function">
    <text evidence="7">An anti-sigma factor for extracytoplasmic function (ECF) sigma factor sigma-E (RpoE). ECF sigma factors are held in an inactive form by an anti-sigma factor until released by regulated intramembrane proteolysis (RIP). RIP occurs when an extracytoplasmic signal triggers a concerted proteolytic cascade to transmit information and elicit cellular responses. The membrane-spanning regulatory substrate protein is first cut periplasmically (site-1 protease, S1P, DegS), then within the membrane itself (site-2 protease, S2P, RseP), while cytoplasmic proteases finish degrading the anti-sigma factor, liberating sigma-E.</text>
</comment>
<keyword evidence="7" id="KW-0997">Cell inner membrane</keyword>
<comment type="subcellular location">
    <subcellularLocation>
        <location evidence="7">Cell inner membrane</location>
    </subcellularLocation>
    <subcellularLocation>
        <location evidence="1">Cell membrane</location>
        <topology evidence="1">Single-pass membrane protein</topology>
    </subcellularLocation>
</comment>
<evidence type="ECO:0000256" key="4">
    <source>
        <dbReference type="ARBA" id="ARBA00022692"/>
    </source>
</evidence>
<dbReference type="PANTHER" id="PTHR38104:SF1">
    <property type="entry name" value="ANTI-SIGMA-E FACTOR RSEA"/>
    <property type="match status" value="1"/>
</dbReference>
<feature type="domain" description="Anti sigma-E protein RseA C-terminal" evidence="9">
    <location>
        <begin position="132"/>
        <end position="182"/>
    </location>
</feature>
<organism evidence="10 11">
    <name type="scientific">Pseudoalteromonas rubra</name>
    <dbReference type="NCBI Taxonomy" id="43658"/>
    <lineage>
        <taxon>Bacteria</taxon>
        <taxon>Pseudomonadati</taxon>
        <taxon>Pseudomonadota</taxon>
        <taxon>Gammaproteobacteria</taxon>
        <taxon>Alteromonadales</taxon>
        <taxon>Pseudoalteromonadaceae</taxon>
        <taxon>Pseudoalteromonas</taxon>
    </lineage>
</organism>
<dbReference type="PIRSF" id="PIRSF016938">
    <property type="entry name" value="RseA"/>
    <property type="match status" value="1"/>
</dbReference>
<evidence type="ECO:0000256" key="1">
    <source>
        <dbReference type="ARBA" id="ARBA00004162"/>
    </source>
</evidence>
<protein>
    <recommendedName>
        <fullName evidence="7">Anti-sigma-E factor RseA</fullName>
    </recommendedName>
    <alternativeName>
        <fullName evidence="7">Regulator of SigE</fullName>
    </alternativeName>
    <alternativeName>
        <fullName evidence="7">Sigma-E anti-sigma factor RseA</fullName>
    </alternativeName>
    <alternativeName>
        <fullName evidence="7">Sigma-E factor negative regulatory protein</fullName>
    </alternativeName>
</protein>
<dbReference type="PANTHER" id="PTHR38104">
    <property type="match status" value="1"/>
</dbReference>
<dbReference type="InterPro" id="IPR052383">
    <property type="entry name" value="Anti-sigma-E_RseA-like"/>
</dbReference>
<accession>A0A0F4QFT5</accession>
<dbReference type="RefSeq" id="WP_046006774.1">
    <property type="nucleotide sequence ID" value="NZ_JXYA01000054.1"/>
</dbReference>
<dbReference type="SUPFAM" id="SSF89069">
    <property type="entry name" value="N-terminal, cytoplasmic domain of anti-sigmaE factor RseA"/>
    <property type="match status" value="1"/>
</dbReference>
<gene>
    <name evidence="10" type="ORF">TW77_20200</name>
</gene>
<keyword evidence="6 7" id="KW-0472">Membrane</keyword>
<evidence type="ECO:0000256" key="7">
    <source>
        <dbReference type="PIRNR" id="PIRNR016938"/>
    </source>
</evidence>
<dbReference type="PATRIC" id="fig|43658.5.peg.4266"/>